<keyword evidence="8" id="KW-0472">Membrane</keyword>
<evidence type="ECO:0000256" key="4">
    <source>
        <dbReference type="ARBA" id="ARBA00022448"/>
    </source>
</evidence>
<evidence type="ECO:0000256" key="9">
    <source>
        <dbReference type="SAM" id="SignalP"/>
    </source>
</evidence>
<proteinExistence type="inferred from homology"/>
<evidence type="ECO:0000256" key="8">
    <source>
        <dbReference type="ARBA" id="ARBA00023136"/>
    </source>
</evidence>
<keyword evidence="4" id="KW-0813">Transport</keyword>
<dbReference type="EMBL" id="BAAANE010000006">
    <property type="protein sequence ID" value="GAA1642042.1"/>
    <property type="molecule type" value="Genomic_DNA"/>
</dbReference>
<dbReference type="PROSITE" id="PS51257">
    <property type="entry name" value="PROKAR_LIPOPROTEIN"/>
    <property type="match status" value="1"/>
</dbReference>
<dbReference type="Gene3D" id="3.40.190.10">
    <property type="entry name" value="Periplasmic binding protein-like II"/>
    <property type="match status" value="2"/>
</dbReference>
<dbReference type="PANTHER" id="PTHR30024">
    <property type="entry name" value="ALIPHATIC SULFONATES-BINDING PROTEIN-RELATED"/>
    <property type="match status" value="1"/>
</dbReference>
<comment type="similarity">
    <text evidence="3">Belongs to the bacterial solute-binding protein SsuA/TauA family.</text>
</comment>
<comment type="caution">
    <text evidence="10">The sequence shown here is derived from an EMBL/GenBank/DDBJ whole genome shotgun (WGS) entry which is preliminary data.</text>
</comment>
<evidence type="ECO:0000313" key="10">
    <source>
        <dbReference type="EMBL" id="GAA1642042.1"/>
    </source>
</evidence>
<keyword evidence="5" id="KW-1003">Cell membrane</keyword>
<dbReference type="SUPFAM" id="SSF53850">
    <property type="entry name" value="Periplasmic binding protein-like II"/>
    <property type="match status" value="1"/>
</dbReference>
<protein>
    <submittedName>
        <fullName evidence="10">ABC transporter substrate-binding protein</fullName>
    </submittedName>
</protein>
<feature type="signal peptide" evidence="9">
    <location>
        <begin position="1"/>
        <end position="31"/>
    </location>
</feature>
<evidence type="ECO:0000313" key="11">
    <source>
        <dbReference type="Proteomes" id="UP001501319"/>
    </source>
</evidence>
<evidence type="ECO:0000256" key="3">
    <source>
        <dbReference type="ARBA" id="ARBA00010742"/>
    </source>
</evidence>
<dbReference type="NCBIfam" id="TIGR01728">
    <property type="entry name" value="SsuA_fam"/>
    <property type="match status" value="1"/>
</dbReference>
<gene>
    <name evidence="10" type="ORF">GCM10009744_34990</name>
</gene>
<dbReference type="CDD" id="cd13553">
    <property type="entry name" value="PBP2_NrtA_CpmA_like"/>
    <property type="match status" value="1"/>
</dbReference>
<dbReference type="Proteomes" id="UP001501319">
    <property type="component" value="Unassembled WGS sequence"/>
</dbReference>
<dbReference type="InterPro" id="IPR044527">
    <property type="entry name" value="NrtA/CpmA_ABC-bd_dom"/>
</dbReference>
<feature type="chain" id="PRO_5046254544" evidence="9">
    <location>
        <begin position="32"/>
        <end position="358"/>
    </location>
</feature>
<evidence type="ECO:0000256" key="5">
    <source>
        <dbReference type="ARBA" id="ARBA00022475"/>
    </source>
</evidence>
<comment type="subcellular location">
    <subcellularLocation>
        <location evidence="2">Cell inner membrane</location>
    </subcellularLocation>
    <subcellularLocation>
        <location evidence="1">Periplasm</location>
    </subcellularLocation>
</comment>
<evidence type="ECO:0000256" key="7">
    <source>
        <dbReference type="ARBA" id="ARBA00022729"/>
    </source>
</evidence>
<organism evidence="10 11">
    <name type="scientific">Kribbella alba</name>
    <dbReference type="NCBI Taxonomy" id="190197"/>
    <lineage>
        <taxon>Bacteria</taxon>
        <taxon>Bacillati</taxon>
        <taxon>Actinomycetota</taxon>
        <taxon>Actinomycetes</taxon>
        <taxon>Propionibacteriales</taxon>
        <taxon>Kribbellaceae</taxon>
        <taxon>Kribbella</taxon>
    </lineage>
</organism>
<keyword evidence="11" id="KW-1185">Reference proteome</keyword>
<dbReference type="PANTHER" id="PTHR30024:SF47">
    <property type="entry name" value="TAURINE-BINDING PERIPLASMIC PROTEIN"/>
    <property type="match status" value="1"/>
</dbReference>
<evidence type="ECO:0000256" key="2">
    <source>
        <dbReference type="ARBA" id="ARBA00004533"/>
    </source>
</evidence>
<dbReference type="Pfam" id="PF13379">
    <property type="entry name" value="NMT1_2"/>
    <property type="match status" value="1"/>
</dbReference>
<keyword evidence="7 9" id="KW-0732">Signal</keyword>
<name>A0ABN2FDG3_9ACTN</name>
<dbReference type="RefSeq" id="WP_344112614.1">
    <property type="nucleotide sequence ID" value="NZ_BAAANE010000006.1"/>
</dbReference>
<sequence length="358" mass="37002">MRITNFRPTRVLAVSAAVVSLVAAVAGCSRAETNASPAASTDKGPATELRLGYFPNVTHAAALVGLGEGLFTKELGTTKLVPTKFNAGPEAVGALLGGSLDATFIGSGPAINAYAKSNGEAVRLIAGATSGGAQLVVKPTITKPEDLVGKTVVTPQLGNTQDVSLKKWLAEKNLTGKVKITNLENAQTLDSFKKGDVDAAWLPEPWSSRLVLDAGAKVLLDEASIWPDGKFPTTVLIVRTQFLQEHPATVKALLTGLVASIDASAKDATATKKVVNDQLLKLTGKALKPAVIDRAFANITITADPIAAQFPQLAKDQVTAGIAKQAPSVSGFADLGPLNEVLTKAGKPTVDAAGLDKK</sequence>
<accession>A0ABN2FDG3</accession>
<reference evidence="10 11" key="1">
    <citation type="journal article" date="2019" name="Int. J. Syst. Evol. Microbiol.">
        <title>The Global Catalogue of Microorganisms (GCM) 10K type strain sequencing project: providing services to taxonomists for standard genome sequencing and annotation.</title>
        <authorList>
            <consortium name="The Broad Institute Genomics Platform"/>
            <consortium name="The Broad Institute Genome Sequencing Center for Infectious Disease"/>
            <person name="Wu L."/>
            <person name="Ma J."/>
        </authorList>
    </citation>
    <scope>NUCLEOTIDE SEQUENCE [LARGE SCALE GENOMIC DNA]</scope>
    <source>
        <strain evidence="10 11">JCM 14306</strain>
    </source>
</reference>
<dbReference type="InterPro" id="IPR010067">
    <property type="entry name" value="ABC_SsuA_sub-bd"/>
</dbReference>
<evidence type="ECO:0000256" key="6">
    <source>
        <dbReference type="ARBA" id="ARBA00022519"/>
    </source>
</evidence>
<evidence type="ECO:0000256" key="1">
    <source>
        <dbReference type="ARBA" id="ARBA00004418"/>
    </source>
</evidence>
<keyword evidence="6" id="KW-0997">Cell inner membrane</keyword>